<reference evidence="8" key="3">
    <citation type="submission" date="2019-07" db="EMBL/GenBank/DDBJ databases">
        <authorList>
            <person name="Whitman W."/>
            <person name="Huntemann M."/>
            <person name="Clum A."/>
            <person name="Pillay M."/>
            <person name="Palaniappan K."/>
            <person name="Varghese N."/>
            <person name="Mikhailova N."/>
            <person name="Stamatis D."/>
            <person name="Reddy T."/>
            <person name="Daum C."/>
            <person name="Shapiro N."/>
            <person name="Ivanova N."/>
            <person name="Kyrpides N."/>
            <person name="Woyke T."/>
        </authorList>
    </citation>
    <scope>NUCLEOTIDE SEQUENCE</scope>
    <source>
        <strain evidence="8">CGMCC 1.5380</strain>
    </source>
</reference>
<dbReference type="UniPathway" id="UPA00606"/>
<dbReference type="Pfam" id="PF01048">
    <property type="entry name" value="PNP_UDP_1"/>
    <property type="match status" value="1"/>
</dbReference>
<evidence type="ECO:0000313" key="9">
    <source>
        <dbReference type="Proteomes" id="UP000254518"/>
    </source>
</evidence>
<keyword evidence="3 5" id="KW-0328">Glycosyltransferase</keyword>
<dbReference type="PANTHER" id="PTHR11904:SF9">
    <property type="entry name" value="PURINE NUCLEOSIDE PHOSPHORYLASE-RELATED"/>
    <property type="match status" value="1"/>
</dbReference>
<sequence>MTYLQKILESTEFLVSKGITSPSIAVVLGTGLGKFLEHLKVEQTIDYADIPHFPVSTVEFHKGKLVIGTIGDKKVIAMQGRFHLYEGYSLQQVTFPIRVLHQLGVKHLLLSNAAGGINSAFKKGDLILLDDHINLQGGSPLSGLNSFEYGGIFPDMSAPYDGFLNERFQQIAEKSSLELKKGVYASVYGPQLETRAEYRFLGRIGADMVGMSTTPEVIVANQLKLPCAAVSVITDECDPDNLKPVDIAEIIAIAGKADEKLSQLFVEVINSLG</sequence>
<dbReference type="NCBIfam" id="NF006054">
    <property type="entry name" value="PRK08202.1"/>
    <property type="match status" value="1"/>
</dbReference>
<evidence type="ECO:0000259" key="6">
    <source>
        <dbReference type="Pfam" id="PF01048"/>
    </source>
</evidence>
<dbReference type="NCBIfam" id="TIGR01697">
    <property type="entry name" value="PNPH-PUNA-XAPA"/>
    <property type="match status" value="1"/>
</dbReference>
<keyword evidence="4 5" id="KW-0808">Transferase</keyword>
<reference evidence="8 10" key="1">
    <citation type="journal article" date="2015" name="Stand. Genomic Sci.">
        <title>Genomic Encyclopedia of Bacterial and Archaeal Type Strains, Phase III: the genomes of soil and plant-associated and newly described type strains.</title>
        <authorList>
            <person name="Whitman W.B."/>
            <person name="Woyke T."/>
            <person name="Klenk H.P."/>
            <person name="Zhou Y."/>
            <person name="Lilburn T.G."/>
            <person name="Beck B.J."/>
            <person name="De Vos P."/>
            <person name="Vandamme P."/>
            <person name="Eisen J.A."/>
            <person name="Garrity G."/>
            <person name="Hugenholtz P."/>
            <person name="Kyrpides N.C."/>
        </authorList>
    </citation>
    <scope>NUCLEOTIDE SEQUENCE [LARGE SCALE GENOMIC DNA]</scope>
    <source>
        <strain evidence="8 10">CGMCC 1.5380</strain>
    </source>
</reference>
<evidence type="ECO:0000313" key="10">
    <source>
        <dbReference type="Proteomes" id="UP000321392"/>
    </source>
</evidence>
<evidence type="ECO:0000256" key="5">
    <source>
        <dbReference type="PIRNR" id="PIRNR000477"/>
    </source>
</evidence>
<comment type="pathway">
    <text evidence="1 5">Purine metabolism; purine nucleoside salvage.</text>
</comment>
<dbReference type="Proteomes" id="UP000321392">
    <property type="component" value="Unassembled WGS sequence"/>
</dbReference>
<dbReference type="PIRSF" id="PIRSF000477">
    <property type="entry name" value="PurNPase"/>
    <property type="match status" value="1"/>
</dbReference>
<dbReference type="Gene3D" id="3.40.50.1580">
    <property type="entry name" value="Nucleoside phosphorylase domain"/>
    <property type="match status" value="1"/>
</dbReference>
<dbReference type="OrthoDB" id="1523230at2"/>
<evidence type="ECO:0000256" key="3">
    <source>
        <dbReference type="ARBA" id="ARBA00022676"/>
    </source>
</evidence>
<organism evidence="8 10">
    <name type="scientific">Flavobacterium glaciei</name>
    <dbReference type="NCBI Taxonomy" id="386300"/>
    <lineage>
        <taxon>Bacteria</taxon>
        <taxon>Pseudomonadati</taxon>
        <taxon>Bacteroidota</taxon>
        <taxon>Flavobacteriia</taxon>
        <taxon>Flavobacteriales</taxon>
        <taxon>Flavobacteriaceae</taxon>
        <taxon>Flavobacterium</taxon>
    </lineage>
</organism>
<keyword evidence="9" id="KW-1185">Reference proteome</keyword>
<dbReference type="InterPro" id="IPR018099">
    <property type="entry name" value="Purine_phosphorylase-2_CS"/>
</dbReference>
<feature type="domain" description="Nucleoside phosphorylase" evidence="6">
    <location>
        <begin position="24"/>
        <end position="269"/>
    </location>
</feature>
<dbReference type="EC" id="2.4.2.1" evidence="5"/>
<dbReference type="AlphaFoldDB" id="A0A562Q5R3"/>
<evidence type="ECO:0000313" key="7">
    <source>
        <dbReference type="EMBL" id="RDI58292.1"/>
    </source>
</evidence>
<dbReference type="InterPro" id="IPR035994">
    <property type="entry name" value="Nucleoside_phosphorylase_sf"/>
</dbReference>
<reference evidence="7 9" key="2">
    <citation type="submission" date="2018-07" db="EMBL/GenBank/DDBJ databases">
        <title>Genomic Encyclopedia of Type Strains, Phase IV (KMG-IV): sequencing the most valuable type-strain genomes for metagenomic binning, comparative biology and taxonomic classification.</title>
        <authorList>
            <person name="Goeker M."/>
        </authorList>
    </citation>
    <scope>NUCLEOTIDE SEQUENCE [LARGE SCALE GENOMIC DNA]</scope>
    <source>
        <strain evidence="7 9">DSM 19728</strain>
    </source>
</reference>
<comment type="similarity">
    <text evidence="2 5">Belongs to the PNP/MTAP phosphorylase family.</text>
</comment>
<dbReference type="PROSITE" id="PS01240">
    <property type="entry name" value="PNP_MTAP_2"/>
    <property type="match status" value="1"/>
</dbReference>
<dbReference type="Proteomes" id="UP000254518">
    <property type="component" value="Unassembled WGS sequence"/>
</dbReference>
<comment type="function">
    <text evidence="5">The purine nucleoside phosphorylases catalyze the phosphorolytic breakdown of the N-glycosidic bond in the beta-(deoxy)ribonucleoside molecules, with the formation of the corresponding free purine bases and pentose-1-phosphate.</text>
</comment>
<dbReference type="GO" id="GO:0009116">
    <property type="term" value="P:nucleoside metabolic process"/>
    <property type="evidence" value="ECO:0007669"/>
    <property type="project" value="InterPro"/>
</dbReference>
<evidence type="ECO:0000313" key="8">
    <source>
        <dbReference type="EMBL" id="TWI52079.1"/>
    </source>
</evidence>
<accession>A0A562Q5R3</accession>
<dbReference type="InterPro" id="IPR000845">
    <property type="entry name" value="Nucleoside_phosphorylase_d"/>
</dbReference>
<protein>
    <recommendedName>
        <fullName evidence="5">Purine nucleoside phosphorylase</fullName>
        <ecNumber evidence="5">2.4.2.1</ecNumber>
    </recommendedName>
    <alternativeName>
        <fullName evidence="5">Inosine-guanosine phosphorylase</fullName>
    </alternativeName>
</protein>
<name>A0A562Q5R3_9FLAO</name>
<dbReference type="EMBL" id="VLKX01000001">
    <property type="protein sequence ID" value="TWI52079.1"/>
    <property type="molecule type" value="Genomic_DNA"/>
</dbReference>
<dbReference type="GO" id="GO:0005737">
    <property type="term" value="C:cytoplasm"/>
    <property type="evidence" value="ECO:0007669"/>
    <property type="project" value="TreeGrafter"/>
</dbReference>
<dbReference type="EMBL" id="QQBA01000001">
    <property type="protein sequence ID" value="RDI58292.1"/>
    <property type="molecule type" value="Genomic_DNA"/>
</dbReference>
<dbReference type="GO" id="GO:0004731">
    <property type="term" value="F:purine-nucleoside phosphorylase activity"/>
    <property type="evidence" value="ECO:0007669"/>
    <property type="project" value="UniProtKB-EC"/>
</dbReference>
<dbReference type="SUPFAM" id="SSF53167">
    <property type="entry name" value="Purine and uridine phosphorylases"/>
    <property type="match status" value="1"/>
</dbReference>
<proteinExistence type="inferred from homology"/>
<evidence type="ECO:0000256" key="4">
    <source>
        <dbReference type="ARBA" id="ARBA00022679"/>
    </source>
</evidence>
<dbReference type="CDD" id="cd09009">
    <property type="entry name" value="PNP-EcPNPII_like"/>
    <property type="match status" value="1"/>
</dbReference>
<dbReference type="PANTHER" id="PTHR11904">
    <property type="entry name" value="METHYLTHIOADENOSINE/PURINE NUCLEOSIDE PHOSPHORYLASE"/>
    <property type="match status" value="1"/>
</dbReference>
<comment type="caution">
    <text evidence="8">The sequence shown here is derived from an EMBL/GenBank/DDBJ whole genome shotgun (WGS) entry which is preliminary data.</text>
</comment>
<gene>
    <name evidence="7" type="ORF">DFR66_101220</name>
    <name evidence="8" type="ORF">IQ02_00218</name>
</gene>
<dbReference type="InterPro" id="IPR011268">
    <property type="entry name" value="Purine_phosphorylase"/>
</dbReference>
<evidence type="ECO:0000256" key="2">
    <source>
        <dbReference type="ARBA" id="ARBA00006751"/>
    </source>
</evidence>
<evidence type="ECO:0000256" key="1">
    <source>
        <dbReference type="ARBA" id="ARBA00005058"/>
    </source>
</evidence>
<dbReference type="RefSeq" id="WP_114753008.1">
    <property type="nucleotide sequence ID" value="NZ_QQBA01000001.1"/>
</dbReference>